<evidence type="ECO:0008006" key="3">
    <source>
        <dbReference type="Google" id="ProtNLM"/>
    </source>
</evidence>
<name>A0A2N9ETN5_FAGSY</name>
<evidence type="ECO:0000313" key="2">
    <source>
        <dbReference type="EMBL" id="SPC78050.1"/>
    </source>
</evidence>
<accession>A0A2N9ETN5</accession>
<feature type="region of interest" description="Disordered" evidence="1">
    <location>
        <begin position="1"/>
        <end position="51"/>
    </location>
</feature>
<feature type="compositionally biased region" description="Low complexity" evidence="1">
    <location>
        <begin position="39"/>
        <end position="50"/>
    </location>
</feature>
<organism evidence="2">
    <name type="scientific">Fagus sylvatica</name>
    <name type="common">Beechnut</name>
    <dbReference type="NCBI Taxonomy" id="28930"/>
    <lineage>
        <taxon>Eukaryota</taxon>
        <taxon>Viridiplantae</taxon>
        <taxon>Streptophyta</taxon>
        <taxon>Embryophyta</taxon>
        <taxon>Tracheophyta</taxon>
        <taxon>Spermatophyta</taxon>
        <taxon>Magnoliopsida</taxon>
        <taxon>eudicotyledons</taxon>
        <taxon>Gunneridae</taxon>
        <taxon>Pentapetalae</taxon>
        <taxon>rosids</taxon>
        <taxon>fabids</taxon>
        <taxon>Fagales</taxon>
        <taxon>Fagaceae</taxon>
        <taxon>Fagus</taxon>
    </lineage>
</organism>
<reference evidence="2" key="1">
    <citation type="submission" date="2018-02" db="EMBL/GenBank/DDBJ databases">
        <authorList>
            <person name="Cohen D.B."/>
            <person name="Kent A.D."/>
        </authorList>
    </citation>
    <scope>NUCLEOTIDE SEQUENCE</scope>
</reference>
<protein>
    <recommendedName>
        <fullName evidence="3">Aminotransferase-like plant mobile domain-containing protein</fullName>
    </recommendedName>
</protein>
<feature type="compositionally biased region" description="Low complexity" evidence="1">
    <location>
        <begin position="391"/>
        <end position="403"/>
    </location>
</feature>
<proteinExistence type="predicted"/>
<dbReference type="EMBL" id="OIVN01000308">
    <property type="protein sequence ID" value="SPC78050.1"/>
    <property type="molecule type" value="Genomic_DNA"/>
</dbReference>
<feature type="compositionally biased region" description="Basic and acidic residues" evidence="1">
    <location>
        <begin position="469"/>
        <end position="482"/>
    </location>
</feature>
<feature type="region of interest" description="Disordered" evidence="1">
    <location>
        <begin position="469"/>
        <end position="490"/>
    </location>
</feature>
<gene>
    <name evidence="2" type="ORF">FSB_LOCUS5932</name>
</gene>
<dbReference type="AlphaFoldDB" id="A0A2N9ETN5"/>
<feature type="compositionally biased region" description="Basic residues" evidence="1">
    <location>
        <begin position="378"/>
        <end position="387"/>
    </location>
</feature>
<sequence>MASSSKRSAGKRKGALAGEGDPPVTGEATAAPRGRGDDGSSSSSSSGPLESLEEVLGRLTVDPWYRSSERFPSVLVTHGWLSEKMPWQMWPGFLPSERSETCKYKGRRFRPPVYFIPSLSQGPQICFGILRHCGSQSENGVRPHTFFFAYSELTVTLEDIENYWLLPILGDQDPAEVELSPEEVRKQFGFDQEVPAVMGVAASEIPIVNPFLKTRAFAYWNSVAPQVVIPSGNRVSIYTTGMSNYWRELIAVMVEFRNNGRGDISHLLQACISPLPHPHLFLAINTMTTYANRQSLGYTVWCQEELRWMIFGDHHPSLWLRDHPHVPAPGKVASNRGMRTALTGTPTAKEGQSSRSKKKEAPIEESAAQGVSAPVSKRPVRKTRAGKRTFATPASSSVPASIASKQRTDTLNYVPLMIPIVHHPRSDKTESILELLQKELEVKILKLMQQKLFLMQEAVAAEVNSDDKATASDASSGEKDAVAEASTDEDAVSMDELEAVEASFDDVPVASASNPRFVERAIDEHTAVGAVTSAVRAAETVPIIITSSVSTDSEKTISATPMVPTPSSPLPESGGIAPTPTVIAAVVSAAATIQEDETVPTAAKETPGQIAASENPVLVDVTLGSDILVMEGTFAQDPTDNISMENMADTHDSYDAVLAGTEENVVGTQIADLEVTAPAATHMSPTRTAGSGNEAVAEEEGRHQTAVVESTAKGQPGLLSATRSATLGSSVLTEMDAFFREFDQMLLGATKKGVQLLEALWKKHDSCSVYLKLGVYVGSFMLTLLYCVLAHMEHTRLEDIIEVHVLEWKAVVQEITREGFKFNFILDYLRRLAHDMFSRRILAELRAVEARAAALRDALNIIAPEPVGFGFC</sequence>
<feature type="compositionally biased region" description="Polar residues" evidence="1">
    <location>
        <begin position="342"/>
        <end position="354"/>
    </location>
</feature>
<evidence type="ECO:0000256" key="1">
    <source>
        <dbReference type="SAM" id="MobiDB-lite"/>
    </source>
</evidence>
<feature type="region of interest" description="Disordered" evidence="1">
    <location>
        <begin position="329"/>
        <end position="403"/>
    </location>
</feature>